<reference evidence="2 3" key="1">
    <citation type="submission" date="2018-07" db="EMBL/GenBank/DDBJ databases">
        <title>Sequencing the genomes of 1000 actinobacteria strains.</title>
        <authorList>
            <person name="Klenk H.-P."/>
        </authorList>
    </citation>
    <scope>NUCLEOTIDE SEQUENCE [LARGE SCALE GENOMIC DNA]</scope>
    <source>
        <strain evidence="2 3">DSM 14442</strain>
    </source>
</reference>
<feature type="compositionally biased region" description="Gly residues" evidence="1">
    <location>
        <begin position="98"/>
        <end position="116"/>
    </location>
</feature>
<dbReference type="SUPFAM" id="SSF56784">
    <property type="entry name" value="HAD-like"/>
    <property type="match status" value="1"/>
</dbReference>
<accession>A0A3D9LGE1</accession>
<dbReference type="RefSeq" id="WP_115932773.1">
    <property type="nucleotide sequence ID" value="NZ_QREH01000001.1"/>
</dbReference>
<evidence type="ECO:0008006" key="4">
    <source>
        <dbReference type="Google" id="ProtNLM"/>
    </source>
</evidence>
<evidence type="ECO:0000313" key="2">
    <source>
        <dbReference type="EMBL" id="REE04910.1"/>
    </source>
</evidence>
<dbReference type="Proteomes" id="UP000256727">
    <property type="component" value="Unassembled WGS sequence"/>
</dbReference>
<dbReference type="OrthoDB" id="4925391at2"/>
<dbReference type="EMBL" id="QREH01000001">
    <property type="protein sequence ID" value="REE04910.1"/>
    <property type="molecule type" value="Genomic_DNA"/>
</dbReference>
<proteinExistence type="predicted"/>
<feature type="region of interest" description="Disordered" evidence="1">
    <location>
        <begin position="95"/>
        <end position="125"/>
    </location>
</feature>
<dbReference type="InterPro" id="IPR036412">
    <property type="entry name" value="HAD-like_sf"/>
</dbReference>
<sequence length="327" mass="34793">MRTVPPLGLLLDVDGPIASPETRRVPDGIVTALVSLAGRGIPVVFNTGRSADFVLQHVATPLLAAGLPGDARFHAVCEKGAVHFSFASLTETAARNAGDGGTGQGGAGQGGTGGDPDAGLPRATRGHGVPAWMGVDARMRLPADLESRLVRLVGDYTDTMFYDDTKLAMFSAEMNVGESPERYRAAQRDFEDRVADLLAEDRSAEAFQLDSTIISSDVEHVSSGKDLGAERSWALIAADGELPMRWFTCGDSRTDYAMADWLQARGAPVVHVDVRHEDGVPETPYRVMTSEDLAAHGFGTSEARHEEAGQAFLEWALKTTGAPNATM</sequence>
<dbReference type="AlphaFoldDB" id="A0A3D9LGE1"/>
<evidence type="ECO:0000313" key="3">
    <source>
        <dbReference type="Proteomes" id="UP000256727"/>
    </source>
</evidence>
<organism evidence="2 3">
    <name type="scientific">Citricoccus muralis</name>
    <dbReference type="NCBI Taxonomy" id="169134"/>
    <lineage>
        <taxon>Bacteria</taxon>
        <taxon>Bacillati</taxon>
        <taxon>Actinomycetota</taxon>
        <taxon>Actinomycetes</taxon>
        <taxon>Micrococcales</taxon>
        <taxon>Micrococcaceae</taxon>
        <taxon>Citricoccus</taxon>
    </lineage>
</organism>
<comment type="caution">
    <text evidence="2">The sequence shown here is derived from an EMBL/GenBank/DDBJ whole genome shotgun (WGS) entry which is preliminary data.</text>
</comment>
<keyword evidence="3" id="KW-1185">Reference proteome</keyword>
<gene>
    <name evidence="2" type="ORF">C8E99_2767</name>
</gene>
<name>A0A3D9LGE1_9MICC</name>
<protein>
    <recommendedName>
        <fullName evidence="4">Hydroxymethylpyrimidine pyrophosphatase-like HAD family hydrolase</fullName>
    </recommendedName>
</protein>
<evidence type="ECO:0000256" key="1">
    <source>
        <dbReference type="SAM" id="MobiDB-lite"/>
    </source>
</evidence>